<dbReference type="EMBL" id="CP003639">
    <property type="protein sequence ID" value="AFM39360.1"/>
    <property type="molecule type" value="Genomic_DNA"/>
</dbReference>
<evidence type="ECO:0000259" key="18">
    <source>
        <dbReference type="PROSITE" id="PS50109"/>
    </source>
</evidence>
<dbReference type="eggNOG" id="COG5002">
    <property type="taxonomic scope" value="Bacteria"/>
</dbReference>
<comment type="catalytic activity">
    <reaction evidence="1">
        <text>ATP + protein L-histidine = ADP + protein N-phospho-L-histidine.</text>
        <dbReference type="EC" id="2.7.13.3"/>
    </reaction>
</comment>
<dbReference type="GO" id="GO:0016020">
    <property type="term" value="C:membrane"/>
    <property type="evidence" value="ECO:0007669"/>
    <property type="project" value="UniProtKB-SubCell"/>
</dbReference>
<evidence type="ECO:0000256" key="5">
    <source>
        <dbReference type="ARBA" id="ARBA00018672"/>
    </source>
</evidence>
<feature type="modified residue" description="4-aspartylphosphate" evidence="16">
    <location>
        <position position="841"/>
    </location>
</feature>
<evidence type="ECO:0000313" key="22">
    <source>
        <dbReference type="Proteomes" id="UP000002892"/>
    </source>
</evidence>
<keyword evidence="11" id="KW-0902">Two-component regulatory system</keyword>
<dbReference type="InterPro" id="IPR011006">
    <property type="entry name" value="CheY-like_superfamily"/>
</dbReference>
<evidence type="ECO:0000313" key="21">
    <source>
        <dbReference type="EMBL" id="AFM39360.1"/>
    </source>
</evidence>
<dbReference type="PROSITE" id="PS50110">
    <property type="entry name" value="RESPONSE_REGULATORY"/>
    <property type="match status" value="2"/>
</dbReference>
<dbReference type="GO" id="GO:0005524">
    <property type="term" value="F:ATP binding"/>
    <property type="evidence" value="ECO:0007669"/>
    <property type="project" value="UniProtKB-KW"/>
</dbReference>
<dbReference type="CDD" id="cd17546">
    <property type="entry name" value="REC_hyHK_CKI1_RcsC-like"/>
    <property type="match status" value="1"/>
</dbReference>
<keyword evidence="17" id="KW-1133">Transmembrane helix</keyword>
<evidence type="ECO:0000259" key="20">
    <source>
        <dbReference type="PROSITE" id="PS50885"/>
    </source>
</evidence>
<dbReference type="Gene3D" id="1.10.287.130">
    <property type="match status" value="1"/>
</dbReference>
<gene>
    <name evidence="21" type="ordered locus">Desaci_0288</name>
</gene>
<dbReference type="Pfam" id="PF00072">
    <property type="entry name" value="Response_reg"/>
    <property type="match status" value="2"/>
</dbReference>
<keyword evidence="13" id="KW-0131">Cell cycle</keyword>
<evidence type="ECO:0000256" key="6">
    <source>
        <dbReference type="ARBA" id="ARBA00022553"/>
    </source>
</evidence>
<dbReference type="InterPro" id="IPR036890">
    <property type="entry name" value="HATPase_C_sf"/>
</dbReference>
<evidence type="ECO:0000256" key="13">
    <source>
        <dbReference type="ARBA" id="ARBA00023306"/>
    </source>
</evidence>
<dbReference type="EC" id="2.7.13.3" evidence="4"/>
<dbReference type="SMART" id="SM00448">
    <property type="entry name" value="REC"/>
    <property type="match status" value="2"/>
</dbReference>
<comment type="subcellular location">
    <subcellularLocation>
        <location evidence="2">Membrane</location>
    </subcellularLocation>
</comment>
<dbReference type="FunFam" id="3.30.565.10:FF:000010">
    <property type="entry name" value="Sensor histidine kinase RcsC"/>
    <property type="match status" value="1"/>
</dbReference>
<dbReference type="InterPro" id="IPR003594">
    <property type="entry name" value="HATPase_dom"/>
</dbReference>
<dbReference type="PROSITE" id="PS50109">
    <property type="entry name" value="HIS_KIN"/>
    <property type="match status" value="1"/>
</dbReference>
<feature type="domain" description="HAMP" evidence="20">
    <location>
        <begin position="327"/>
        <end position="381"/>
    </location>
</feature>
<dbReference type="PANTHER" id="PTHR45339">
    <property type="entry name" value="HYBRID SIGNAL TRANSDUCTION HISTIDINE KINASE J"/>
    <property type="match status" value="1"/>
</dbReference>
<keyword evidence="10" id="KW-0067">ATP-binding</keyword>
<feature type="domain" description="Response regulatory" evidence="19">
    <location>
        <begin position="792"/>
        <end position="909"/>
    </location>
</feature>
<dbReference type="Pfam" id="PF02518">
    <property type="entry name" value="HATPase_c"/>
    <property type="match status" value="1"/>
</dbReference>
<dbReference type="CDD" id="cd16922">
    <property type="entry name" value="HATPase_EvgS-ArcB-TorS-like"/>
    <property type="match status" value="1"/>
</dbReference>
<sequence length="914" mass="102658">MDRKDIPMLKKPIKLSITKKLAIVLIIICVLPMAILGRMSYVKTKTALTNEITMSAKNLMTEKQRNLNDLMDNVEGLMADISSIDYIKMVLAKDGKSVSDQKRQRIQGMIDYILNSFTNLKGLVSIDVFSLKGQHYHVGDILNEQEINKNELNTLYQKALNSPTPILWEGVGENINLGSRSKKVIVIGTILKRIDPISLKEEPVGILIVNYNLDVFYSHFANTYNDTKYLILDKENKIVYSPDKSEIGSMTDGNLLKLANENSGSFKTTVNGDDKFVLYDKSNKNSWMFLALIPEESIINKIKDTNLGLLFAVSIIFVFLSIFLIGRKFVNRIKRVTNFFKEIQKGTIDFKTRLPVSLNDEMSELYQWFNVFIESLEEKQKTEQELIKAKEAAEAANVAKSQFLANMSHEIRTPMNGIIGYIELLSTMPLEKEQASYIAEVKASTDALLVLINDILDYSKIEAGKMFIDNAPFDLYKLIEDSVSLFSPKAHSKGIEILSFIAEGVPSQVQGDPGRLRQVLNNIIGNAVKFTDKGEVTLKITALKEIEDKVLLQIDIKDTGIGISEEDMKCLFQVFTQADASTTRKYEGTGLGLAISRRILELMGGSITVNSELGRGSTFTLTLEMEKSEIKVEDDLQSTSLEGLNLLIVDDNESNRMIFREYLKETNCKVMSVNNGREGLEILKGLGDENLPQIILVDYMMPEMTGIEFGKKVKEIERFKHIKLILLSSAARLDARLIKTIGFSGYICKPVRKKELLKAISGFAASEAAAPEEPQIPLLTTAENYKQMADLSILLVEDKEVNQRIELIMLKRLGYSANIAVNGKQAVELCDTRKYDIIFMDCQMPVMDGYEATDRIRKMSSLNKHSPIIAMTAHAMEGDRERCVAAGMDDYISKPVTLAALEEMLGKYLTKDQE</sequence>
<comment type="function">
    <text evidence="14">May play the central regulatory role in sporulation. It may be an element of the effector pathway responsible for the activation of sporulation genes in response to nutritional stress. Spo0A may act in concert with spo0H (a sigma factor) to control the expression of some genes that are critical to the sporulation process.</text>
</comment>
<dbReference type="Pfam" id="PF00672">
    <property type="entry name" value="HAMP"/>
    <property type="match status" value="1"/>
</dbReference>
<keyword evidence="6 16" id="KW-0597">Phosphoprotein</keyword>
<organism evidence="21 22">
    <name type="scientific">Desulfosporosinus acidiphilus (strain DSM 22704 / JCM 16185 / SJ4)</name>
    <dbReference type="NCBI Taxonomy" id="646529"/>
    <lineage>
        <taxon>Bacteria</taxon>
        <taxon>Bacillati</taxon>
        <taxon>Bacillota</taxon>
        <taxon>Clostridia</taxon>
        <taxon>Eubacteriales</taxon>
        <taxon>Desulfitobacteriaceae</taxon>
        <taxon>Desulfosporosinus</taxon>
    </lineage>
</organism>
<dbReference type="InterPro" id="IPR003661">
    <property type="entry name" value="HisK_dim/P_dom"/>
</dbReference>
<dbReference type="GO" id="GO:0000155">
    <property type="term" value="F:phosphorelay sensor kinase activity"/>
    <property type="evidence" value="ECO:0007669"/>
    <property type="project" value="InterPro"/>
</dbReference>
<evidence type="ECO:0000259" key="19">
    <source>
        <dbReference type="PROSITE" id="PS50110"/>
    </source>
</evidence>
<feature type="domain" description="Response regulatory" evidence="19">
    <location>
        <begin position="645"/>
        <end position="764"/>
    </location>
</feature>
<dbReference type="PANTHER" id="PTHR45339:SF1">
    <property type="entry name" value="HYBRID SIGNAL TRANSDUCTION HISTIDINE KINASE J"/>
    <property type="match status" value="1"/>
</dbReference>
<dbReference type="SMART" id="SM00388">
    <property type="entry name" value="HisKA"/>
    <property type="match status" value="1"/>
</dbReference>
<dbReference type="InterPro" id="IPR004358">
    <property type="entry name" value="Sig_transdc_His_kin-like_C"/>
</dbReference>
<keyword evidence="9 21" id="KW-0418">Kinase</keyword>
<keyword evidence="22" id="KW-1185">Reference proteome</keyword>
<dbReference type="InterPro" id="IPR001789">
    <property type="entry name" value="Sig_transdc_resp-reg_receiver"/>
</dbReference>
<dbReference type="PROSITE" id="PS50885">
    <property type="entry name" value="HAMP"/>
    <property type="match status" value="1"/>
</dbReference>
<dbReference type="Gene3D" id="3.30.450.20">
    <property type="entry name" value="PAS domain"/>
    <property type="match status" value="1"/>
</dbReference>
<dbReference type="STRING" id="646529.Desaci_0288"/>
<dbReference type="PRINTS" id="PR00344">
    <property type="entry name" value="BCTRLSENSOR"/>
</dbReference>
<keyword evidence="7" id="KW-0808">Transferase</keyword>
<dbReference type="eggNOG" id="COG0642">
    <property type="taxonomic scope" value="Bacteria"/>
</dbReference>
<keyword evidence="8" id="KW-0547">Nucleotide-binding</keyword>
<dbReference type="CDD" id="cd06225">
    <property type="entry name" value="HAMP"/>
    <property type="match status" value="1"/>
</dbReference>
<keyword evidence="17" id="KW-0812">Transmembrane</keyword>
<dbReference type="Pfam" id="PF00512">
    <property type="entry name" value="HisKA"/>
    <property type="match status" value="1"/>
</dbReference>
<evidence type="ECO:0000256" key="2">
    <source>
        <dbReference type="ARBA" id="ARBA00004370"/>
    </source>
</evidence>
<dbReference type="CDD" id="cd00082">
    <property type="entry name" value="HisKA"/>
    <property type="match status" value="1"/>
</dbReference>
<dbReference type="InterPro" id="IPR003660">
    <property type="entry name" value="HAMP_dom"/>
</dbReference>
<feature type="modified residue" description="4-aspartylphosphate" evidence="16">
    <location>
        <position position="698"/>
    </location>
</feature>
<dbReference type="SMART" id="SM00387">
    <property type="entry name" value="HATPase_c"/>
    <property type="match status" value="1"/>
</dbReference>
<dbReference type="SUPFAM" id="SSF52172">
    <property type="entry name" value="CheY-like"/>
    <property type="match status" value="2"/>
</dbReference>
<dbReference type="RefSeq" id="WP_014825374.1">
    <property type="nucleotide sequence ID" value="NC_018068.1"/>
</dbReference>
<evidence type="ECO:0000256" key="7">
    <source>
        <dbReference type="ARBA" id="ARBA00022679"/>
    </source>
</evidence>
<dbReference type="InterPro" id="IPR005467">
    <property type="entry name" value="His_kinase_dom"/>
</dbReference>
<dbReference type="SUPFAM" id="SSF47384">
    <property type="entry name" value="Homodimeric domain of signal transducing histidine kinase"/>
    <property type="match status" value="1"/>
</dbReference>
<evidence type="ECO:0000256" key="8">
    <source>
        <dbReference type="ARBA" id="ARBA00022741"/>
    </source>
</evidence>
<feature type="domain" description="Histidine kinase" evidence="18">
    <location>
        <begin position="406"/>
        <end position="627"/>
    </location>
</feature>
<feature type="transmembrane region" description="Helical" evidence="17">
    <location>
        <begin position="307"/>
        <end position="325"/>
    </location>
</feature>
<evidence type="ECO:0000256" key="3">
    <source>
        <dbReference type="ARBA" id="ARBA00006402"/>
    </source>
</evidence>
<feature type="transmembrane region" description="Helical" evidence="17">
    <location>
        <begin position="21"/>
        <end position="41"/>
    </location>
</feature>
<name>I4D0N6_DESAJ</name>
<evidence type="ECO:0000256" key="1">
    <source>
        <dbReference type="ARBA" id="ARBA00000085"/>
    </source>
</evidence>
<dbReference type="HOGENOM" id="CLU_014620_0_0_9"/>
<dbReference type="SUPFAM" id="SSF55874">
    <property type="entry name" value="ATPase domain of HSP90 chaperone/DNA topoisomerase II/histidine kinase"/>
    <property type="match status" value="1"/>
</dbReference>
<proteinExistence type="inferred from homology"/>
<comment type="similarity">
    <text evidence="3">In the N-terminal section; belongs to the phytochrome family.</text>
</comment>
<dbReference type="Gene3D" id="3.30.565.10">
    <property type="entry name" value="Histidine kinase-like ATPase, C-terminal domain"/>
    <property type="match status" value="1"/>
</dbReference>
<evidence type="ECO:0000256" key="4">
    <source>
        <dbReference type="ARBA" id="ARBA00012438"/>
    </source>
</evidence>
<evidence type="ECO:0000256" key="12">
    <source>
        <dbReference type="ARBA" id="ARBA00023136"/>
    </source>
</evidence>
<dbReference type="Proteomes" id="UP000002892">
    <property type="component" value="Chromosome"/>
</dbReference>
<dbReference type="FunFam" id="1.10.287.130:FF:000038">
    <property type="entry name" value="Sensory transduction histidine kinase"/>
    <property type="match status" value="1"/>
</dbReference>
<dbReference type="AlphaFoldDB" id="I4D0N6"/>
<keyword evidence="12 17" id="KW-0472">Membrane</keyword>
<evidence type="ECO:0000256" key="10">
    <source>
        <dbReference type="ARBA" id="ARBA00022840"/>
    </source>
</evidence>
<evidence type="ECO:0000256" key="17">
    <source>
        <dbReference type="SAM" id="Phobius"/>
    </source>
</evidence>
<evidence type="ECO:0000256" key="9">
    <source>
        <dbReference type="ARBA" id="ARBA00022777"/>
    </source>
</evidence>
<evidence type="ECO:0000256" key="16">
    <source>
        <dbReference type="PROSITE-ProRule" id="PRU00169"/>
    </source>
</evidence>
<dbReference type="KEGG" id="dai:Desaci_0288"/>
<protein>
    <recommendedName>
        <fullName evidence="15">Circadian input-output histidine kinase CikA</fullName>
        <ecNumber evidence="4">2.7.13.3</ecNumber>
    </recommendedName>
    <alternativeName>
        <fullName evidence="5">Stage 0 sporulation protein A homolog</fullName>
    </alternativeName>
</protein>
<dbReference type="Gene3D" id="3.40.50.2300">
    <property type="match status" value="2"/>
</dbReference>
<dbReference type="InterPro" id="IPR036097">
    <property type="entry name" value="HisK_dim/P_sf"/>
</dbReference>
<accession>I4D0N6</accession>
<reference evidence="21 22" key="1">
    <citation type="journal article" date="2012" name="J. Bacteriol.">
        <title>Complete genome sequences of Desulfosporosinus orientis DSM765T, Desulfosporosinus youngiae DSM17734T, Desulfosporosinus meridiei DSM13257T, and Desulfosporosinus acidiphilus DSM22704T.</title>
        <authorList>
            <person name="Pester M."/>
            <person name="Brambilla E."/>
            <person name="Alazard D."/>
            <person name="Rattei T."/>
            <person name="Weinmaier T."/>
            <person name="Han J."/>
            <person name="Lucas S."/>
            <person name="Lapidus A."/>
            <person name="Cheng J.F."/>
            <person name="Goodwin L."/>
            <person name="Pitluck S."/>
            <person name="Peters L."/>
            <person name="Ovchinnikova G."/>
            <person name="Teshima H."/>
            <person name="Detter J.C."/>
            <person name="Han C.S."/>
            <person name="Tapia R."/>
            <person name="Land M.L."/>
            <person name="Hauser L."/>
            <person name="Kyrpides N.C."/>
            <person name="Ivanova N.N."/>
            <person name="Pagani I."/>
            <person name="Huntmann M."/>
            <person name="Wei C.L."/>
            <person name="Davenport K.W."/>
            <person name="Daligault H."/>
            <person name="Chain P.S."/>
            <person name="Chen A."/>
            <person name="Mavromatis K."/>
            <person name="Markowitz V."/>
            <person name="Szeto E."/>
            <person name="Mikhailova N."/>
            <person name="Pati A."/>
            <person name="Wagner M."/>
            <person name="Woyke T."/>
            <person name="Ollivier B."/>
            <person name="Klenk H.P."/>
            <person name="Spring S."/>
            <person name="Loy A."/>
        </authorList>
    </citation>
    <scope>NUCLEOTIDE SEQUENCE [LARGE SCALE GENOMIC DNA]</scope>
    <source>
        <strain evidence="22">DSM 22704 / JCM 16185 / SJ4</strain>
    </source>
</reference>
<evidence type="ECO:0000256" key="14">
    <source>
        <dbReference type="ARBA" id="ARBA00024867"/>
    </source>
</evidence>
<evidence type="ECO:0000256" key="11">
    <source>
        <dbReference type="ARBA" id="ARBA00023012"/>
    </source>
</evidence>
<evidence type="ECO:0000256" key="15">
    <source>
        <dbReference type="ARBA" id="ARBA00074306"/>
    </source>
</evidence>